<evidence type="ECO:0000259" key="9">
    <source>
        <dbReference type="SMART" id="SM00563"/>
    </source>
</evidence>
<dbReference type="SMART" id="SM00563">
    <property type="entry name" value="PlsC"/>
    <property type="match status" value="1"/>
</dbReference>
<dbReference type="KEGG" id="minf:MESINF_1835"/>
<dbReference type="RefSeq" id="WP_169699445.1">
    <property type="nucleotide sequence ID" value="NZ_LS974202.1"/>
</dbReference>
<keyword evidence="6 7" id="KW-0012">Acyltransferase</keyword>
<dbReference type="PANTHER" id="PTHR10434">
    <property type="entry name" value="1-ACYL-SN-GLYCEROL-3-PHOSPHATE ACYLTRANSFERASE"/>
    <property type="match status" value="1"/>
</dbReference>
<dbReference type="EMBL" id="LS974202">
    <property type="protein sequence ID" value="SSC13279.1"/>
    <property type="molecule type" value="Genomic_DNA"/>
</dbReference>
<dbReference type="GO" id="GO:0003841">
    <property type="term" value="F:1-acylglycerol-3-phosphate O-acyltransferase activity"/>
    <property type="evidence" value="ECO:0007669"/>
    <property type="project" value="UniProtKB-UniRule"/>
</dbReference>
<feature type="transmembrane region" description="Helical" evidence="8">
    <location>
        <begin position="12"/>
        <end position="39"/>
    </location>
</feature>
<evidence type="ECO:0000256" key="6">
    <source>
        <dbReference type="ARBA" id="ARBA00023315"/>
    </source>
</evidence>
<dbReference type="SUPFAM" id="SSF69593">
    <property type="entry name" value="Glycerol-3-phosphate (1)-acyltransferase"/>
    <property type="match status" value="1"/>
</dbReference>
<keyword evidence="8" id="KW-0472">Membrane</keyword>
<dbReference type="NCBIfam" id="TIGR00530">
    <property type="entry name" value="AGP_acyltrn"/>
    <property type="match status" value="1"/>
</dbReference>
<comment type="pathway">
    <text evidence="1">Lipid metabolism.</text>
</comment>
<keyword evidence="11" id="KW-1185">Reference proteome</keyword>
<dbReference type="CDD" id="cd07989">
    <property type="entry name" value="LPLAT_AGPAT-like"/>
    <property type="match status" value="1"/>
</dbReference>
<evidence type="ECO:0000313" key="10">
    <source>
        <dbReference type="EMBL" id="SSC13279.1"/>
    </source>
</evidence>
<dbReference type="EC" id="2.3.1.51" evidence="7"/>
<gene>
    <name evidence="10" type="ORF">MESINF_1835</name>
</gene>
<dbReference type="Pfam" id="PF01553">
    <property type="entry name" value="Acyltransferase"/>
    <property type="match status" value="1"/>
</dbReference>
<keyword evidence="5 7" id="KW-0443">Lipid metabolism</keyword>
<dbReference type="InterPro" id="IPR004552">
    <property type="entry name" value="AGP_acyltrans"/>
</dbReference>
<keyword evidence="4 7" id="KW-0808">Transferase</keyword>
<keyword evidence="3 7" id="KW-0444">Lipid biosynthesis</keyword>
<dbReference type="GO" id="GO:0006654">
    <property type="term" value="P:phosphatidic acid biosynthetic process"/>
    <property type="evidence" value="ECO:0007669"/>
    <property type="project" value="TreeGrafter"/>
</dbReference>
<dbReference type="GO" id="GO:0016020">
    <property type="term" value="C:membrane"/>
    <property type="evidence" value="ECO:0007669"/>
    <property type="project" value="InterPro"/>
</dbReference>
<sequence>MSFLKKLVSLLITLWIAIIGVLYICVYGGLVIIIGSLIGKYKGKKWKKRFISREVSRFGRAAFILSGSRVTVQGKENVPEDGPMVIAANHQSAFDIPLIPGYVYPGISFIAKKELSKVPGISWFIKALDGVYIDRGNKLQTAGAMRKILKILKEDGTILLFPEGTRSESGELGEFKEGSLSIPFKLGVDVLPVALDGTEKLMKKNGYLITPSRINLSIAGPISPKGFESEEQFRKEVYNIIKKHLELSRNRGDSNVTG</sequence>
<organism evidence="10 11">
    <name type="scientific">Mesotoga infera</name>
    <dbReference type="NCBI Taxonomy" id="1236046"/>
    <lineage>
        <taxon>Bacteria</taxon>
        <taxon>Thermotogati</taxon>
        <taxon>Thermotogota</taxon>
        <taxon>Thermotogae</taxon>
        <taxon>Kosmotogales</taxon>
        <taxon>Kosmotogaceae</taxon>
        <taxon>Mesotoga</taxon>
    </lineage>
</organism>
<evidence type="ECO:0000256" key="8">
    <source>
        <dbReference type="SAM" id="Phobius"/>
    </source>
</evidence>
<keyword evidence="8" id="KW-0812">Transmembrane</keyword>
<comment type="domain">
    <text evidence="7">The HXXXXD motif is essential for acyltransferase activity and may constitute the binding site for the phosphate moiety of the glycerol-3-phosphate.</text>
</comment>
<dbReference type="AlphaFoldDB" id="A0A7Z7PPP3"/>
<accession>A0A7Z7PPP3</accession>
<evidence type="ECO:0000313" key="11">
    <source>
        <dbReference type="Proteomes" id="UP000250796"/>
    </source>
</evidence>
<proteinExistence type="inferred from homology"/>
<dbReference type="InterPro" id="IPR002123">
    <property type="entry name" value="Plipid/glycerol_acylTrfase"/>
</dbReference>
<evidence type="ECO:0000256" key="4">
    <source>
        <dbReference type="ARBA" id="ARBA00022679"/>
    </source>
</evidence>
<dbReference type="Proteomes" id="UP000250796">
    <property type="component" value="Chromosome MESINF"/>
</dbReference>
<dbReference type="PANTHER" id="PTHR10434:SF64">
    <property type="entry name" value="1-ACYL-SN-GLYCEROL-3-PHOSPHATE ACYLTRANSFERASE-RELATED"/>
    <property type="match status" value="1"/>
</dbReference>
<keyword evidence="7" id="KW-1208">Phospholipid metabolism</keyword>
<feature type="domain" description="Phospholipid/glycerol acyltransferase" evidence="9">
    <location>
        <begin position="84"/>
        <end position="198"/>
    </location>
</feature>
<keyword evidence="7" id="KW-0594">Phospholipid biosynthesis</keyword>
<comment type="catalytic activity">
    <reaction evidence="7">
        <text>a 1-acyl-sn-glycero-3-phosphate + an acyl-CoA = a 1,2-diacyl-sn-glycero-3-phosphate + CoA</text>
        <dbReference type="Rhea" id="RHEA:19709"/>
        <dbReference type="ChEBI" id="CHEBI:57287"/>
        <dbReference type="ChEBI" id="CHEBI:57970"/>
        <dbReference type="ChEBI" id="CHEBI:58342"/>
        <dbReference type="ChEBI" id="CHEBI:58608"/>
        <dbReference type="EC" id="2.3.1.51"/>
    </reaction>
</comment>
<reference evidence="10 11" key="1">
    <citation type="submission" date="2017-01" db="EMBL/GenBank/DDBJ databases">
        <authorList>
            <person name="Erauso G."/>
        </authorList>
    </citation>
    <scope>NUCLEOTIDE SEQUENCE [LARGE SCALE GENOMIC DNA]</scope>
    <source>
        <strain evidence="10">MESINF1</strain>
    </source>
</reference>
<keyword evidence="8" id="KW-1133">Transmembrane helix</keyword>
<evidence type="ECO:0000256" key="1">
    <source>
        <dbReference type="ARBA" id="ARBA00005189"/>
    </source>
</evidence>
<evidence type="ECO:0000256" key="7">
    <source>
        <dbReference type="RuleBase" id="RU361267"/>
    </source>
</evidence>
<evidence type="ECO:0000256" key="2">
    <source>
        <dbReference type="ARBA" id="ARBA00008655"/>
    </source>
</evidence>
<evidence type="ECO:0000256" key="5">
    <source>
        <dbReference type="ARBA" id="ARBA00023098"/>
    </source>
</evidence>
<name>A0A7Z7PPP3_9BACT</name>
<protein>
    <recommendedName>
        <fullName evidence="7">1-acyl-sn-glycerol-3-phosphate acyltransferase</fullName>
        <ecNumber evidence="7">2.3.1.51</ecNumber>
    </recommendedName>
</protein>
<comment type="similarity">
    <text evidence="2 7">Belongs to the 1-acyl-sn-glycerol-3-phosphate acyltransferase family.</text>
</comment>
<evidence type="ECO:0000256" key="3">
    <source>
        <dbReference type="ARBA" id="ARBA00022516"/>
    </source>
</evidence>